<name>W4QBZ3_9BACI</name>
<dbReference type="InterPro" id="IPR036866">
    <property type="entry name" value="RibonucZ/Hydroxyglut_hydro"/>
</dbReference>
<dbReference type="InterPro" id="IPR001279">
    <property type="entry name" value="Metallo-B-lactamas"/>
</dbReference>
<dbReference type="AlphaFoldDB" id="W4QBZ3"/>
<comment type="caution">
    <text evidence="2">The sequence shown here is derived from an EMBL/GenBank/DDBJ whole genome shotgun (WGS) entry which is preliminary data.</text>
</comment>
<dbReference type="Proteomes" id="UP000018895">
    <property type="component" value="Unassembled WGS sequence"/>
</dbReference>
<dbReference type="Pfam" id="PF12706">
    <property type="entry name" value="Lactamase_B_2"/>
    <property type="match status" value="1"/>
</dbReference>
<protein>
    <submittedName>
        <fullName evidence="2">Outer membrane protein romA</fullName>
    </submittedName>
</protein>
<proteinExistence type="predicted"/>
<dbReference type="GO" id="GO:0005737">
    <property type="term" value="C:cytoplasm"/>
    <property type="evidence" value="ECO:0007669"/>
    <property type="project" value="TreeGrafter"/>
</dbReference>
<dbReference type="STRING" id="1236971.JCM9152_940"/>
<dbReference type="Gene3D" id="3.60.15.10">
    <property type="entry name" value="Ribonuclease Z/Hydroxyacylglutathione hydrolase-like"/>
    <property type="match status" value="1"/>
</dbReference>
<dbReference type="EMBL" id="BAUU01000005">
    <property type="protein sequence ID" value="GAE29576.1"/>
    <property type="molecule type" value="Genomic_DNA"/>
</dbReference>
<feature type="domain" description="Metallo-beta-lactamase" evidence="1">
    <location>
        <begin position="72"/>
        <end position="260"/>
    </location>
</feature>
<sequence length="301" mass="35477">MGNDEQFVGVTKVRMRDIMKWQAERWLKRKDLSYKVPHTKKTKIHEIYSNREFGTITWIGHVTFLIQLSGLNIVTDPVWASRVGFEKRLSKPGIMLEDMPEIDIVLISHNHYDHLHFNSIYQLKGDPLFLVPKGLKRLFLQKGITNVKEFNWWDCMLHKQLELTFLPTLHWSRRSLLDLNKSLWGGWMVKERSKTIFFVGDSGYHPIFKKIGRSYQIDYALIPIGAYEPEWFMKQQHVTPEEAVQCFQELNASTFIPMHYDAFRLADDTPKEALDRLKKAWNKRKGSKKLMILKLGETLDL</sequence>
<evidence type="ECO:0000313" key="2">
    <source>
        <dbReference type="EMBL" id="GAE29576.1"/>
    </source>
</evidence>
<organism evidence="2 3">
    <name type="scientific">Halalkalibacter hemicellulosilyticusJCM 9152</name>
    <dbReference type="NCBI Taxonomy" id="1236971"/>
    <lineage>
        <taxon>Bacteria</taxon>
        <taxon>Bacillati</taxon>
        <taxon>Bacillota</taxon>
        <taxon>Bacilli</taxon>
        <taxon>Bacillales</taxon>
        <taxon>Bacillaceae</taxon>
        <taxon>Halalkalibacter</taxon>
    </lineage>
</organism>
<evidence type="ECO:0000313" key="3">
    <source>
        <dbReference type="Proteomes" id="UP000018895"/>
    </source>
</evidence>
<dbReference type="GO" id="GO:0070290">
    <property type="term" value="F:N-acylphosphatidylethanolamine-specific phospholipase D activity"/>
    <property type="evidence" value="ECO:0007669"/>
    <property type="project" value="InterPro"/>
</dbReference>
<accession>W4QBZ3</accession>
<dbReference type="InterPro" id="IPR024884">
    <property type="entry name" value="NAPE-PLD"/>
</dbReference>
<gene>
    <name evidence="2" type="ORF">JCM9152_940</name>
</gene>
<dbReference type="CDD" id="cd16283">
    <property type="entry name" value="RomA-like_MBL-fold"/>
    <property type="match status" value="1"/>
</dbReference>
<evidence type="ECO:0000259" key="1">
    <source>
        <dbReference type="Pfam" id="PF12706"/>
    </source>
</evidence>
<dbReference type="SUPFAM" id="SSF56281">
    <property type="entry name" value="Metallo-hydrolase/oxidoreductase"/>
    <property type="match status" value="1"/>
</dbReference>
<dbReference type="PANTHER" id="PTHR15032:SF36">
    <property type="entry name" value="METALLO-BETA-LACTAMASE DOMAIN-CONTAINING PROTEIN"/>
    <property type="match status" value="1"/>
</dbReference>
<keyword evidence="3" id="KW-1185">Reference proteome</keyword>
<dbReference type="PANTHER" id="PTHR15032">
    <property type="entry name" value="N-ACYL-PHOSPHATIDYLETHANOLAMINE-HYDROLYZING PHOSPHOLIPASE D"/>
    <property type="match status" value="1"/>
</dbReference>
<reference evidence="2" key="1">
    <citation type="journal article" date="2014" name="Genome Announc.">
        <title>Draft Genome Sequences of Three Alkaliphilic Bacillus Strains, Bacillus wakoensis JCM 9140T, Bacillus akibai JCM 9157T, and Bacillus hemicellulosilyticus JCM 9152T.</title>
        <authorList>
            <person name="Yuki M."/>
            <person name="Oshima K."/>
            <person name="Suda W."/>
            <person name="Oshida Y."/>
            <person name="Kitamura K."/>
            <person name="Iida T."/>
            <person name="Hattori M."/>
            <person name="Ohkuma M."/>
        </authorList>
    </citation>
    <scope>NUCLEOTIDE SEQUENCE [LARGE SCALE GENOMIC DNA]</scope>
    <source>
        <strain evidence="2">JCM 9152</strain>
    </source>
</reference>
<dbReference type="PIRSF" id="PIRSF038896">
    <property type="entry name" value="NAPE-PLD"/>
    <property type="match status" value="1"/>
</dbReference>
<dbReference type="GO" id="GO:0008270">
    <property type="term" value="F:zinc ion binding"/>
    <property type="evidence" value="ECO:0007669"/>
    <property type="project" value="InterPro"/>
</dbReference>